<organism evidence="1">
    <name type="scientific">marine sediment metagenome</name>
    <dbReference type="NCBI Taxonomy" id="412755"/>
    <lineage>
        <taxon>unclassified sequences</taxon>
        <taxon>metagenomes</taxon>
        <taxon>ecological metagenomes</taxon>
    </lineage>
</organism>
<gene>
    <name evidence="1" type="ORF">MGSAQ_001932</name>
</gene>
<sequence length="37" mass="4187">MIFYKVTPFLFFARSDVISSNAIRFASTHSRGTTCDV</sequence>
<dbReference type="AlphaFoldDB" id="A0A1B6NSX4"/>
<evidence type="ECO:0000313" key="1">
    <source>
        <dbReference type="EMBL" id="KTF06566.1"/>
    </source>
</evidence>
<protein>
    <submittedName>
        <fullName evidence="1">Uncharacterized protein</fullName>
    </submittedName>
</protein>
<reference evidence="1" key="1">
    <citation type="submission" date="2013-11" db="EMBL/GenBank/DDBJ databases">
        <title>Microbial diversity, functional groups and degradation webs in Northern and Southern Mediterranean and Red Sea marine crude oil polluted sites.</title>
        <authorList>
            <person name="Daffonchio D."/>
            <person name="Mapelli F."/>
            <person name="Ferrer M."/>
            <person name="Richter M."/>
            <person name="Cherif A."/>
            <person name="Malkawi H.I."/>
            <person name="Yakimov M.M."/>
            <person name="Abdel-Fattah Y.R."/>
            <person name="Blaghen M."/>
            <person name="Golyshin P.N."/>
            <person name="Kalogerakis N."/>
            <person name="Boon N."/>
            <person name="Magagnini M."/>
            <person name="Fava F."/>
        </authorList>
    </citation>
    <scope>NUCLEOTIDE SEQUENCE</scope>
</reference>
<proteinExistence type="predicted"/>
<accession>A0A1B6NSX4</accession>
<name>A0A1B6NSX4_9ZZZZ</name>
<dbReference type="EMBL" id="AYSL01001075">
    <property type="protein sequence ID" value="KTF06566.1"/>
    <property type="molecule type" value="Genomic_DNA"/>
</dbReference>
<comment type="caution">
    <text evidence="1">The sequence shown here is derived from an EMBL/GenBank/DDBJ whole genome shotgun (WGS) entry which is preliminary data.</text>
</comment>